<accession>A0A154IND7</accession>
<evidence type="ECO:0000256" key="1">
    <source>
        <dbReference type="SAM" id="MobiDB-lite"/>
    </source>
</evidence>
<evidence type="ECO:0000313" key="3">
    <source>
        <dbReference type="EMBL" id="KZB02117.1"/>
    </source>
</evidence>
<dbReference type="EMBL" id="LVYU01000076">
    <property type="protein sequence ID" value="KZB02117.1"/>
    <property type="molecule type" value="Genomic_DNA"/>
</dbReference>
<proteinExistence type="predicted"/>
<gene>
    <name evidence="3" type="ORF">A4A59_11150</name>
    <name evidence="2" type="ORF">BMW22_11980</name>
</gene>
<feature type="compositionally biased region" description="Polar residues" evidence="1">
    <location>
        <begin position="77"/>
        <end position="95"/>
    </location>
</feature>
<evidence type="ECO:0000313" key="4">
    <source>
        <dbReference type="Proteomes" id="UP000183050"/>
    </source>
</evidence>
<sequence>MPTVRESRELHPKTLKDFLPGVTLGAQVYDPRHEALMVWSNLQLIACIDEDRLEEFEVVNVNREIRKQAQFPLPQTEAESVNISQAGPQRPTESS</sequence>
<protein>
    <submittedName>
        <fullName evidence="3">Uncharacterized protein</fullName>
    </submittedName>
</protein>
<dbReference type="AlphaFoldDB" id="A0A154IND7"/>
<dbReference type="EMBL" id="CP018228">
    <property type="protein sequence ID" value="API52249.1"/>
    <property type="molecule type" value="Genomic_DNA"/>
</dbReference>
<name>A0A154IND7_RHILE</name>
<dbReference type="Proteomes" id="UP000183050">
    <property type="component" value="Chromosome"/>
</dbReference>
<feature type="region of interest" description="Disordered" evidence="1">
    <location>
        <begin position="70"/>
        <end position="95"/>
    </location>
</feature>
<evidence type="ECO:0000313" key="2">
    <source>
        <dbReference type="EMBL" id="API52249.1"/>
    </source>
</evidence>
<organism evidence="3">
    <name type="scientific">Rhizobium leguminosarum</name>
    <dbReference type="NCBI Taxonomy" id="384"/>
    <lineage>
        <taxon>Bacteria</taxon>
        <taxon>Pseudomonadati</taxon>
        <taxon>Pseudomonadota</taxon>
        <taxon>Alphaproteobacteria</taxon>
        <taxon>Hyphomicrobiales</taxon>
        <taxon>Rhizobiaceae</taxon>
        <taxon>Rhizobium/Agrobacterium group</taxon>
        <taxon>Rhizobium</taxon>
    </lineage>
</organism>
<reference evidence="2 4" key="2">
    <citation type="submission" date="2016-11" db="EMBL/GenBank/DDBJ databases">
        <title>Rhizobium leguminosarum bv. viciae strain Vaf12 isolated from Vavilovia formosa root nodules from Russia, Dagestan.</title>
        <authorList>
            <person name="Kimeklis A."/>
        </authorList>
    </citation>
    <scope>NUCLEOTIDE SEQUENCE [LARGE SCALE GENOMIC DNA]</scope>
    <source>
        <strain evidence="2 4">Vaf-108</strain>
    </source>
</reference>
<reference evidence="3" key="1">
    <citation type="submission" date="2016-03" db="EMBL/GenBank/DDBJ databases">
        <title>Microsymbionts genomes from the relict species Vavilovia formosa.</title>
        <authorList>
            <person name="Chirak E."/>
            <person name="Kimeklis A."/>
            <person name="Kopat V."/>
            <person name="Andronov E."/>
        </authorList>
    </citation>
    <scope>NUCLEOTIDE SEQUENCE [LARGE SCALE GENOMIC DNA]</scope>
    <source>
        <strain evidence="3">Vaf12</strain>
    </source>
</reference>